<dbReference type="InterPro" id="IPR011989">
    <property type="entry name" value="ARM-like"/>
</dbReference>
<keyword evidence="7" id="KW-0539">Nucleus</keyword>
<gene>
    <name evidence="10" type="primary">xpo6</name>
    <name evidence="10" type="ORF">PPL_03056</name>
</gene>
<dbReference type="GO" id="GO:0006611">
    <property type="term" value="P:protein export from nucleus"/>
    <property type="evidence" value="ECO:0007669"/>
    <property type="project" value="InterPro"/>
</dbReference>
<dbReference type="PANTHER" id="PTHR21452:SF4">
    <property type="entry name" value="EXPORTIN-6"/>
    <property type="match status" value="1"/>
</dbReference>
<evidence type="ECO:0000256" key="7">
    <source>
        <dbReference type="ARBA" id="ARBA00023242"/>
    </source>
</evidence>
<protein>
    <submittedName>
        <fullName evidence="10">Exportin 6</fullName>
    </submittedName>
</protein>
<dbReference type="STRING" id="670386.D3B3T5"/>
<dbReference type="InterPro" id="IPR013598">
    <property type="entry name" value="Exportin-1/Importin-b-like"/>
</dbReference>
<dbReference type="InterPro" id="IPR040016">
    <property type="entry name" value="XPO6"/>
</dbReference>
<evidence type="ECO:0000256" key="6">
    <source>
        <dbReference type="ARBA" id="ARBA00022927"/>
    </source>
</evidence>
<dbReference type="Pfam" id="PF08389">
    <property type="entry name" value="Xpo1"/>
    <property type="match status" value="1"/>
</dbReference>
<keyword evidence="4" id="KW-0813">Transport</keyword>
<dbReference type="EMBL" id="ADBJ01000010">
    <property type="protein sequence ID" value="EFA83983.1"/>
    <property type="molecule type" value="Genomic_DNA"/>
</dbReference>
<proteinExistence type="inferred from homology"/>
<organism evidence="10 11">
    <name type="scientific">Heterostelium pallidum (strain ATCC 26659 / Pp 5 / PN500)</name>
    <name type="common">Cellular slime mold</name>
    <name type="synonym">Polysphondylium pallidum</name>
    <dbReference type="NCBI Taxonomy" id="670386"/>
    <lineage>
        <taxon>Eukaryota</taxon>
        <taxon>Amoebozoa</taxon>
        <taxon>Evosea</taxon>
        <taxon>Eumycetozoa</taxon>
        <taxon>Dictyostelia</taxon>
        <taxon>Acytosteliales</taxon>
        <taxon>Acytosteliaceae</taxon>
        <taxon>Heterostelium</taxon>
    </lineage>
</organism>
<dbReference type="OMA" id="KITRFNH"/>
<evidence type="ECO:0000256" key="1">
    <source>
        <dbReference type="ARBA" id="ARBA00004123"/>
    </source>
</evidence>
<feature type="domain" description="Exportin-1/Importin-beta-like" evidence="9">
    <location>
        <begin position="112"/>
        <end position="285"/>
    </location>
</feature>
<evidence type="ECO:0000256" key="4">
    <source>
        <dbReference type="ARBA" id="ARBA00022448"/>
    </source>
</evidence>
<dbReference type="Proteomes" id="UP000001396">
    <property type="component" value="Unassembled WGS sequence"/>
</dbReference>
<dbReference type="FunCoup" id="D3B3T5">
    <property type="interactions" value="239"/>
</dbReference>
<comment type="subcellular location">
    <subcellularLocation>
        <location evidence="2">Cytoplasm</location>
    </subcellularLocation>
    <subcellularLocation>
        <location evidence="1">Nucleus</location>
    </subcellularLocation>
</comment>
<reference evidence="10 11" key="1">
    <citation type="journal article" date="2011" name="Genome Res.">
        <title>Phylogeny-wide analysis of social amoeba genomes highlights ancient origins for complex intercellular communication.</title>
        <authorList>
            <person name="Heidel A.J."/>
            <person name="Lawal H.M."/>
            <person name="Felder M."/>
            <person name="Schilde C."/>
            <person name="Helps N.R."/>
            <person name="Tunggal B."/>
            <person name="Rivero F."/>
            <person name="John U."/>
            <person name="Schleicher M."/>
            <person name="Eichinger L."/>
            <person name="Platzer M."/>
            <person name="Noegel A.A."/>
            <person name="Schaap P."/>
            <person name="Gloeckner G."/>
        </authorList>
    </citation>
    <scope>NUCLEOTIDE SEQUENCE [LARGE SCALE GENOMIC DNA]</scope>
    <source>
        <strain evidence="11">ATCC 26659 / Pp 5 / PN500</strain>
    </source>
</reference>
<dbReference type="Gene3D" id="1.25.10.10">
    <property type="entry name" value="Leucine-rich Repeat Variant"/>
    <property type="match status" value="1"/>
</dbReference>
<evidence type="ECO:0000313" key="11">
    <source>
        <dbReference type="Proteomes" id="UP000001396"/>
    </source>
</evidence>
<dbReference type="InParanoid" id="D3B3T5"/>
<keyword evidence="6" id="KW-0653">Protein transport</keyword>
<feature type="region of interest" description="Disordered" evidence="8">
    <location>
        <begin position="824"/>
        <end position="848"/>
    </location>
</feature>
<evidence type="ECO:0000256" key="2">
    <source>
        <dbReference type="ARBA" id="ARBA00004496"/>
    </source>
</evidence>
<feature type="compositionally biased region" description="Low complexity" evidence="8">
    <location>
        <begin position="824"/>
        <end position="846"/>
    </location>
</feature>
<dbReference type="GO" id="GO:0005634">
    <property type="term" value="C:nucleus"/>
    <property type="evidence" value="ECO:0007669"/>
    <property type="project" value="UniProtKB-SubCell"/>
</dbReference>
<dbReference type="GeneID" id="31358579"/>
<comment type="caution">
    <text evidence="10">The sequence shown here is derived from an EMBL/GenBank/DDBJ whole genome shotgun (WGS) entry which is preliminary data.</text>
</comment>
<dbReference type="RefSeq" id="XP_020436100.1">
    <property type="nucleotide sequence ID" value="XM_020574028.1"/>
</dbReference>
<dbReference type="InterPro" id="IPR016024">
    <property type="entry name" value="ARM-type_fold"/>
</dbReference>
<sequence>MNNNNMEQRTKELEIILNEFFTLDASSPKRKELGKQSKAKQSKTNQSYYVFLTNYKSQKDSYEHVKYYLTHTNNQYVFWFSLSIIEDKVTKSWSSLSTQEQNESKGFIFDLYLNNKLGQVIADIGRNDFHLNSQEYILNITNLVRNSQTSLRGINLLQYISEEFMTNKQVLSQQKKDQLKKLLLEQVPTIMEVLTKYLDQLFIQNAQKKLKNESSLPFHVGSPDTNTYTGSFSVETKNLTKAVFDALLSYFNWIPLNELLTSSLLDILFKYLRLEKSSIPALTCLNEILSKNCVPKEFEEFLIRIFHQIYSLMTEITSIKRILHAYNNQLSQLEESDDIIDNDMEPVESQRDLFIKDCIDIIIKITEIYPTKGLENLYPLFSQNVTSFFGKTDEMIKQGVLDHDQSINVNLVRDVTTIFQLFGSLTHQFGALFVQTFTAANFIFQKLMDMCEFCSMYSIYKYGSDWERLYIQLFTTVRSFSYWLAEYGNQVRLQPNQQADFDNNIQRLINNIIVPMFNRAVPEKIIICAGRLLMSLAAITKPLNLFTQMDSVISNIHNICAPLPPAVQSVIYASISNTILIPPSNVNLSHQWDLRRPKYSPFIKGITGPYLEIPQIPDFIDKKLYMKDEVIQRVQKVLKILTTIITSVPDSNQAKGILHDAIQDTLQVTLGLFRIYINNPDILESILDFFFTLFEALKAKVGVQFTQQTISTFLEILGGDNIKQLLMGSSETGNVIIKKLIEILTFVIQTYGHAFETLLSSIINFAMEKIYAVIINTTSPLKPLFFTLLYSILDNHWKYFFPATTTNANALMLGNTSNSNSITLNSNNNSSNLNNNNNSNNNNNNNTPAQQQFNSILVAFQTTFQQNDLYEKISQQEPVFGCSFINTFFNVLISKSQSVMAEEIINTIYHFASVNFNKFFNEFFTAFLGEKNISIEQKTLIKANFTEDKDHPTFNRHMSQFVNDFSYYTYLNS</sequence>
<name>D3B3T5_HETP5</name>
<accession>D3B3T5</accession>
<dbReference type="GO" id="GO:0005737">
    <property type="term" value="C:cytoplasm"/>
    <property type="evidence" value="ECO:0007669"/>
    <property type="project" value="UniProtKB-SubCell"/>
</dbReference>
<dbReference type="SUPFAM" id="SSF48371">
    <property type="entry name" value="ARM repeat"/>
    <property type="match status" value="1"/>
</dbReference>
<dbReference type="PANTHER" id="PTHR21452">
    <property type="entry name" value="EXPORTIN-6"/>
    <property type="match status" value="1"/>
</dbReference>
<keyword evidence="5" id="KW-0963">Cytoplasm</keyword>
<evidence type="ECO:0000256" key="8">
    <source>
        <dbReference type="SAM" id="MobiDB-lite"/>
    </source>
</evidence>
<comment type="similarity">
    <text evidence="3">Belongs to the exportin family.</text>
</comment>
<dbReference type="GO" id="GO:0005049">
    <property type="term" value="F:nuclear export signal receptor activity"/>
    <property type="evidence" value="ECO:0007669"/>
    <property type="project" value="InterPro"/>
</dbReference>
<keyword evidence="11" id="KW-1185">Reference proteome</keyword>
<evidence type="ECO:0000313" key="10">
    <source>
        <dbReference type="EMBL" id="EFA83983.1"/>
    </source>
</evidence>
<dbReference type="AlphaFoldDB" id="D3B3T5"/>
<evidence type="ECO:0000256" key="3">
    <source>
        <dbReference type="ARBA" id="ARBA00009466"/>
    </source>
</evidence>
<evidence type="ECO:0000259" key="9">
    <source>
        <dbReference type="Pfam" id="PF08389"/>
    </source>
</evidence>
<evidence type="ECO:0000256" key="5">
    <source>
        <dbReference type="ARBA" id="ARBA00022490"/>
    </source>
</evidence>